<accession>A0ABY3XC72</accession>
<reference evidence="3 4" key="1">
    <citation type="submission" date="2022-03" db="EMBL/GenBank/DDBJ databases">
        <title>Complete genome sequence of Lysobacter capsici VKM B-2533 and Lysobacter gummosus 10.1.1, promising sources of lytic agents.</title>
        <authorList>
            <person name="Tarlachkov S.V."/>
            <person name="Kudryakova I.V."/>
            <person name="Afoshin A.S."/>
            <person name="Leontyevskaya E.A."/>
            <person name="Leontyevskaya N.V."/>
        </authorList>
    </citation>
    <scope>NUCLEOTIDE SEQUENCE [LARGE SCALE GENOMIC DNA]</scope>
    <source>
        <strain evidence="3 4">10.1.1</strain>
    </source>
</reference>
<feature type="domain" description="Heparan-alpha-glucosaminide N-acetyltransferase catalytic" evidence="2">
    <location>
        <begin position="36"/>
        <end position="249"/>
    </location>
</feature>
<dbReference type="PANTHER" id="PTHR40407">
    <property type="entry name" value="MEMBRANE PROTEIN-LIKE PROTEIN"/>
    <property type="match status" value="1"/>
</dbReference>
<dbReference type="Proteomes" id="UP000829194">
    <property type="component" value="Chromosome"/>
</dbReference>
<dbReference type="EMBL" id="CP093547">
    <property type="protein sequence ID" value="UNP28747.1"/>
    <property type="molecule type" value="Genomic_DNA"/>
</dbReference>
<keyword evidence="1" id="KW-0472">Membrane</keyword>
<feature type="transmembrane region" description="Helical" evidence="1">
    <location>
        <begin position="247"/>
        <end position="268"/>
    </location>
</feature>
<dbReference type="PANTHER" id="PTHR40407:SF1">
    <property type="entry name" value="HEPARAN-ALPHA-GLUCOSAMINIDE N-ACETYLTRANSFERASE CATALYTIC DOMAIN-CONTAINING PROTEIN"/>
    <property type="match status" value="1"/>
</dbReference>
<dbReference type="InterPro" id="IPR012429">
    <property type="entry name" value="HGSNAT_cat"/>
</dbReference>
<proteinExistence type="predicted"/>
<keyword evidence="1" id="KW-1133">Transmembrane helix</keyword>
<name>A0ABY3XC72_9GAMM</name>
<feature type="transmembrane region" description="Helical" evidence="1">
    <location>
        <begin position="84"/>
        <end position="103"/>
    </location>
</feature>
<dbReference type="RefSeq" id="WP_083512681.1">
    <property type="nucleotide sequence ID" value="NZ_CP011131.1"/>
</dbReference>
<evidence type="ECO:0000313" key="4">
    <source>
        <dbReference type="Proteomes" id="UP000829194"/>
    </source>
</evidence>
<feature type="transmembrane region" description="Helical" evidence="1">
    <location>
        <begin position="215"/>
        <end position="238"/>
    </location>
</feature>
<organism evidence="3 4">
    <name type="scientific">Lysobacter gummosus</name>
    <dbReference type="NCBI Taxonomy" id="262324"/>
    <lineage>
        <taxon>Bacteria</taxon>
        <taxon>Pseudomonadati</taxon>
        <taxon>Pseudomonadota</taxon>
        <taxon>Gammaproteobacteria</taxon>
        <taxon>Lysobacterales</taxon>
        <taxon>Lysobacteraceae</taxon>
        <taxon>Lysobacter</taxon>
    </lineage>
</organism>
<feature type="transmembrane region" description="Helical" evidence="1">
    <location>
        <begin position="147"/>
        <end position="165"/>
    </location>
</feature>
<evidence type="ECO:0000259" key="2">
    <source>
        <dbReference type="Pfam" id="PF07786"/>
    </source>
</evidence>
<protein>
    <submittedName>
        <fullName evidence="3">Heparan-alpha-glucosaminide N-acetyltransferase domain-containing protein</fullName>
    </submittedName>
</protein>
<feature type="transmembrane region" description="Helical" evidence="1">
    <location>
        <begin position="333"/>
        <end position="355"/>
    </location>
</feature>
<keyword evidence="1" id="KW-0812">Transmembrane</keyword>
<feature type="transmembrane region" description="Helical" evidence="1">
    <location>
        <begin position="375"/>
        <end position="401"/>
    </location>
</feature>
<dbReference type="Pfam" id="PF07786">
    <property type="entry name" value="HGSNAT_cat"/>
    <property type="match status" value="1"/>
</dbReference>
<gene>
    <name evidence="3" type="ORF">MOV92_20040</name>
</gene>
<keyword evidence="4" id="KW-1185">Reference proteome</keyword>
<sequence length="415" mass="45064">MSMPSPPSSIPADAAVSAPAASVADAPGLTRLGAARLDMIDTLRGLVIALMVLDHVRDFFHRQALQFSPTDLDQTTPALFATRWVTHLCAPSFVFLAGVSIYLQGVGGKSRAELSRFTLSRGAWLVLLELTVVGFGFQFLWPFVFLQVIWAIGFSMIAMSALLWLPRQAVLALGVLIVAGHGFLGGFDARSLGAWAPLWTVLMRPGPLPGIESFVAYPALPWTGVMLIGYGLGPMFLLEAERRRRAIAALALALLATFAILRGVVAFGDPRPWRRMTDPLFDAMSFVNVSKYPPSLQYVLATLGVSLLLMLALERLRGPLRPVLLAYGRTPLFTYLLHIYLAHGLAVAIGVAGGIPASAFPGIIGNGQRLLEAGWGMGLPAVFGMWLLVLAILYPLSGWFAGVKRRRRDRWLSYL</sequence>
<feature type="transmembrane region" description="Helical" evidence="1">
    <location>
        <begin position="295"/>
        <end position="313"/>
    </location>
</feature>
<evidence type="ECO:0000313" key="3">
    <source>
        <dbReference type="EMBL" id="UNP28747.1"/>
    </source>
</evidence>
<evidence type="ECO:0000256" key="1">
    <source>
        <dbReference type="SAM" id="Phobius"/>
    </source>
</evidence>
<feature type="transmembrane region" description="Helical" evidence="1">
    <location>
        <begin position="123"/>
        <end position="141"/>
    </location>
</feature>
<feature type="transmembrane region" description="Helical" evidence="1">
    <location>
        <begin position="172"/>
        <end position="195"/>
    </location>
</feature>